<dbReference type="GO" id="GO:0006412">
    <property type="term" value="P:translation"/>
    <property type="evidence" value="ECO:0007669"/>
    <property type="project" value="UniProtKB-KW"/>
</dbReference>
<organism evidence="6">
    <name type="scientific">freshwater metagenome</name>
    <dbReference type="NCBI Taxonomy" id="449393"/>
    <lineage>
        <taxon>unclassified sequences</taxon>
        <taxon>metagenomes</taxon>
        <taxon>ecological metagenomes</taxon>
    </lineage>
</organism>
<protein>
    <submittedName>
        <fullName evidence="6">Unannotated protein</fullName>
    </submittedName>
</protein>
<keyword evidence="2" id="KW-0479">Metal-binding</keyword>
<comment type="function">
    <text evidence="5">Removes the formyl group from the N-terminal Met of newly synthesized proteins.</text>
</comment>
<comment type="similarity">
    <text evidence="1">Belongs to the polypeptide deformylase family.</text>
</comment>
<dbReference type="HAMAP" id="MF_00163">
    <property type="entry name" value="Pep_deformylase"/>
    <property type="match status" value="1"/>
</dbReference>
<dbReference type="GO" id="GO:0046872">
    <property type="term" value="F:metal ion binding"/>
    <property type="evidence" value="ECO:0007669"/>
    <property type="project" value="UniProtKB-KW"/>
</dbReference>
<dbReference type="CDD" id="cd00487">
    <property type="entry name" value="Pep_deformylase"/>
    <property type="match status" value="1"/>
</dbReference>
<evidence type="ECO:0000256" key="1">
    <source>
        <dbReference type="ARBA" id="ARBA00010759"/>
    </source>
</evidence>
<accession>A0A6J6EAB9</accession>
<dbReference type="SUPFAM" id="SSF56420">
    <property type="entry name" value="Peptide deformylase"/>
    <property type="match status" value="1"/>
</dbReference>
<evidence type="ECO:0000256" key="3">
    <source>
        <dbReference type="ARBA" id="ARBA00022801"/>
    </source>
</evidence>
<reference evidence="6" key="1">
    <citation type="submission" date="2020-05" db="EMBL/GenBank/DDBJ databases">
        <authorList>
            <person name="Chiriac C."/>
            <person name="Salcher M."/>
            <person name="Ghai R."/>
            <person name="Kavagutti S V."/>
        </authorList>
    </citation>
    <scope>NUCLEOTIDE SEQUENCE</scope>
</reference>
<dbReference type="InterPro" id="IPR023635">
    <property type="entry name" value="Peptide_deformylase"/>
</dbReference>
<keyword evidence="3" id="KW-0378">Hydrolase</keyword>
<dbReference type="GO" id="GO:0042586">
    <property type="term" value="F:peptide deformylase activity"/>
    <property type="evidence" value="ECO:0007669"/>
    <property type="project" value="InterPro"/>
</dbReference>
<dbReference type="Pfam" id="PF01327">
    <property type="entry name" value="Pep_deformylase"/>
    <property type="match status" value="1"/>
</dbReference>
<evidence type="ECO:0000256" key="4">
    <source>
        <dbReference type="ARBA" id="ARBA00022917"/>
    </source>
</evidence>
<dbReference type="NCBIfam" id="TIGR00079">
    <property type="entry name" value="pept_deformyl"/>
    <property type="match status" value="1"/>
</dbReference>
<gene>
    <name evidence="6" type="ORF">UFOPK1693_00797</name>
</gene>
<dbReference type="InterPro" id="IPR036821">
    <property type="entry name" value="Peptide_deformylase_sf"/>
</dbReference>
<dbReference type="PIRSF" id="PIRSF004749">
    <property type="entry name" value="Pep_def"/>
    <property type="match status" value="1"/>
</dbReference>
<dbReference type="PANTHER" id="PTHR10458">
    <property type="entry name" value="PEPTIDE DEFORMYLASE"/>
    <property type="match status" value="1"/>
</dbReference>
<keyword evidence="4" id="KW-0648">Protein biosynthesis</keyword>
<dbReference type="AlphaFoldDB" id="A0A6J6EAB9"/>
<name>A0A6J6EAB9_9ZZZZ</name>
<dbReference type="PANTHER" id="PTHR10458:SF2">
    <property type="entry name" value="PEPTIDE DEFORMYLASE, MITOCHONDRIAL"/>
    <property type="match status" value="1"/>
</dbReference>
<evidence type="ECO:0000256" key="2">
    <source>
        <dbReference type="ARBA" id="ARBA00022723"/>
    </source>
</evidence>
<dbReference type="NCBIfam" id="NF001159">
    <property type="entry name" value="PRK00150.1-3"/>
    <property type="match status" value="1"/>
</dbReference>
<dbReference type="PRINTS" id="PR01576">
    <property type="entry name" value="PDEFORMYLASE"/>
</dbReference>
<proteinExistence type="inferred from homology"/>
<sequence length="187" mass="20696">MTILPIRITGDPVLHSKAQEVAEISPEIKALISDMFETMEAAPGVGLAAPQIGVALRIFVYDYEYEEQRLRGVAINPQLEISEIEAGEPDMESESEGCLSIPTERFPLKRAAKAILTALDESGNTYTLEVSGWMARIFQHEMDHLDGVLYADRLVEPHSSELKQAIEDYGWGVPGISWLPGEDDLEP</sequence>
<evidence type="ECO:0000256" key="5">
    <source>
        <dbReference type="ARBA" id="ARBA00037114"/>
    </source>
</evidence>
<dbReference type="EMBL" id="CAEZTO010000010">
    <property type="protein sequence ID" value="CAB4572275.1"/>
    <property type="molecule type" value="Genomic_DNA"/>
</dbReference>
<dbReference type="Gene3D" id="3.90.45.10">
    <property type="entry name" value="Peptide deformylase"/>
    <property type="match status" value="1"/>
</dbReference>
<evidence type="ECO:0000313" key="6">
    <source>
        <dbReference type="EMBL" id="CAB4572275.1"/>
    </source>
</evidence>